<proteinExistence type="predicted"/>
<evidence type="ECO:0000256" key="1">
    <source>
        <dbReference type="SAM" id="MobiDB-lite"/>
    </source>
</evidence>
<gene>
    <name evidence="2" type="ORF">CS347_21535</name>
</gene>
<dbReference type="AlphaFoldDB" id="A0AAN1RZS8"/>
<reference evidence="3" key="1">
    <citation type="submission" date="2017-10" db="EMBL/GenBank/DDBJ databases">
        <title>Whole genome sequencing of various Bordetella species.</title>
        <authorList>
            <person name="Weigand M.R."/>
            <person name="Loparev V."/>
            <person name="Peng Y."/>
            <person name="Bowden K.E."/>
            <person name="Tondella M.L."/>
            <person name="Williams M.M."/>
        </authorList>
    </citation>
    <scope>NUCLEOTIDE SEQUENCE [LARGE SCALE GENOMIC DNA]</scope>
    <source>
        <strain evidence="3">H720</strain>
    </source>
</reference>
<protein>
    <submittedName>
        <fullName evidence="2">Uncharacterized protein</fullName>
    </submittedName>
</protein>
<evidence type="ECO:0000313" key="2">
    <source>
        <dbReference type="EMBL" id="AZW19156.1"/>
    </source>
</evidence>
<evidence type="ECO:0000313" key="3">
    <source>
        <dbReference type="Proteomes" id="UP000282741"/>
    </source>
</evidence>
<dbReference type="EMBL" id="CP024172">
    <property type="protein sequence ID" value="AZW19156.1"/>
    <property type="molecule type" value="Genomic_DNA"/>
</dbReference>
<organism evidence="2 3">
    <name type="scientific">Bordetella hinzii</name>
    <dbReference type="NCBI Taxonomy" id="103855"/>
    <lineage>
        <taxon>Bacteria</taxon>
        <taxon>Pseudomonadati</taxon>
        <taxon>Pseudomonadota</taxon>
        <taxon>Betaproteobacteria</taxon>
        <taxon>Burkholderiales</taxon>
        <taxon>Alcaligenaceae</taxon>
        <taxon>Bordetella</taxon>
    </lineage>
</organism>
<name>A0AAN1RZS8_9BORD</name>
<dbReference type="Proteomes" id="UP000282741">
    <property type="component" value="Chromosome"/>
</dbReference>
<feature type="compositionally biased region" description="Basic and acidic residues" evidence="1">
    <location>
        <begin position="97"/>
        <end position="106"/>
    </location>
</feature>
<feature type="region of interest" description="Disordered" evidence="1">
    <location>
        <begin position="81"/>
        <end position="106"/>
    </location>
</feature>
<accession>A0AAN1RZS8</accession>
<sequence length="106" mass="11604">MTGPSRQWLEIEGQEIVVLSYPCSLCAEQVEGIRRDWDEAGLPGKLVVLTDGAKLSVLGRDEQLDRIESLLTTLVESLADEGEEGQQEYTLDGEAVGGERDDSQPL</sequence>
<dbReference type="RefSeq" id="WP_048940022.1">
    <property type="nucleotide sequence ID" value="NZ_CP012077.1"/>
</dbReference>